<reference evidence="2" key="1">
    <citation type="journal article" date="2023" name="Hortic. Res.">
        <title>A chromosome-level phased genome enabling allele-level studies in sweet orange: a case study on citrus Huanglongbing tolerance.</title>
        <authorList>
            <person name="Wu B."/>
            <person name="Yu Q."/>
            <person name="Deng Z."/>
            <person name="Duan Y."/>
            <person name="Luo F."/>
            <person name="Gmitter F. Jr."/>
        </authorList>
    </citation>
    <scope>NUCLEOTIDE SEQUENCE [LARGE SCALE GENOMIC DNA]</scope>
    <source>
        <strain evidence="2">cv. Valencia</strain>
    </source>
</reference>
<accession>A0ACB8K7W7</accession>
<name>A0ACB8K7W7_CITSI</name>
<proteinExistence type="predicted"/>
<dbReference type="Proteomes" id="UP000829398">
    <property type="component" value="Chromosome 5"/>
</dbReference>
<comment type="caution">
    <text evidence="1">The sequence shown here is derived from an EMBL/GenBank/DDBJ whole genome shotgun (WGS) entry which is preliminary data.</text>
</comment>
<evidence type="ECO:0000313" key="2">
    <source>
        <dbReference type="Proteomes" id="UP000829398"/>
    </source>
</evidence>
<evidence type="ECO:0000313" key="1">
    <source>
        <dbReference type="EMBL" id="KAH9750478.1"/>
    </source>
</evidence>
<organism evidence="1 2">
    <name type="scientific">Citrus sinensis</name>
    <name type="common">Sweet orange</name>
    <name type="synonym">Citrus aurantium var. sinensis</name>
    <dbReference type="NCBI Taxonomy" id="2711"/>
    <lineage>
        <taxon>Eukaryota</taxon>
        <taxon>Viridiplantae</taxon>
        <taxon>Streptophyta</taxon>
        <taxon>Embryophyta</taxon>
        <taxon>Tracheophyta</taxon>
        <taxon>Spermatophyta</taxon>
        <taxon>Magnoliopsida</taxon>
        <taxon>eudicotyledons</taxon>
        <taxon>Gunneridae</taxon>
        <taxon>Pentapetalae</taxon>
        <taxon>rosids</taxon>
        <taxon>malvids</taxon>
        <taxon>Sapindales</taxon>
        <taxon>Rutaceae</taxon>
        <taxon>Aurantioideae</taxon>
        <taxon>Citrus</taxon>
    </lineage>
</organism>
<gene>
    <name evidence="1" type="ORF">KPL71_013905</name>
</gene>
<dbReference type="EMBL" id="CM039174">
    <property type="protein sequence ID" value="KAH9750478.1"/>
    <property type="molecule type" value="Genomic_DNA"/>
</dbReference>
<keyword evidence="2" id="KW-1185">Reference proteome</keyword>
<protein>
    <submittedName>
        <fullName evidence="1">DNA (Cytosine-5)-methyltransferase</fullName>
    </submittedName>
</protein>
<sequence>MEKIAEGKQSSAIEVNIIDEKCETARKQKRSRHENSEESSNSWKVPKRAAACMDIMDKSLSFSRSASFVESTREVVAENEEVAISLTTGKDDFRPNRRLTEFAFHDACGNLKSVEMLEVGNLFVSGLILPLEKCCGRQKERGVRCEDFGRVESWAISGYEEGSPVFWISTVTADYDCVKPANRNPDQTVDELLAGVVRSMSDSKNFPHRTSMREFIISQGEFIYNQLIGLDDTSKKNDQIFENLPVLLALLDETKKQGSLITLETSASSSLINTGMRIGEEEQNNQSSSSASGGEEDKDMKLARLVASSSKFCSKINEDEIVDDYPLPAYYKPSEEENDEYLIFDAINPDELPRRMLHNWSLYNSDSRLISLELLPMKPCDDNDITIFGSGIMTTGDSSGLCVDAKFDQSSSVAENVGGIPVYLSAIQEWMIEFGYSFVSISVRTDISWYRLGRPSKQYAAWYKPVLKTARLAIALITMLNNQSRASRLSFADVIKKVSKFSKTNPAYISSNPTEVERYVVVHGHIILQQFAELPNKRISKCAFVSGLFEKMEERRHTRSLVKKKVVLKKEINSNLRASKNKVMQATTTRLIKRIWEEFYSNYLPEDSKEAYIREVKVDLMLYKDKIQSFYLTFWRYYVIVDLIHSFFAIDSLGLLQ</sequence>